<dbReference type="PANTHER" id="PTHR43918:SF4">
    <property type="entry name" value="CARBOXYLIC ESTER HYDROLASE"/>
    <property type="match status" value="1"/>
</dbReference>
<name>Q9XYR3_RHIMP</name>
<evidence type="ECO:0000256" key="3">
    <source>
        <dbReference type="ARBA" id="ARBA00022801"/>
    </source>
</evidence>
<dbReference type="InterPro" id="IPR050654">
    <property type="entry name" value="AChE-related_enzymes"/>
</dbReference>
<evidence type="ECO:0000256" key="2">
    <source>
        <dbReference type="ARBA" id="ARBA00022487"/>
    </source>
</evidence>
<feature type="non-terminal residue" evidence="6">
    <location>
        <position position="119"/>
    </location>
</feature>
<protein>
    <submittedName>
        <fullName evidence="6">Carboxylesterase-related protein</fullName>
    </submittedName>
</protein>
<dbReference type="AlphaFoldDB" id="Q9XYR3"/>
<dbReference type="GO" id="GO:0019695">
    <property type="term" value="P:choline metabolic process"/>
    <property type="evidence" value="ECO:0007669"/>
    <property type="project" value="TreeGrafter"/>
</dbReference>
<dbReference type="OrthoDB" id="10063497at2759"/>
<dbReference type="Gene3D" id="3.40.50.1820">
    <property type="entry name" value="alpha/beta hydrolase"/>
    <property type="match status" value="1"/>
</dbReference>
<keyword evidence="3" id="KW-0378">Hydrolase</keyword>
<evidence type="ECO:0000256" key="1">
    <source>
        <dbReference type="ARBA" id="ARBA00005964"/>
    </source>
</evidence>
<organism evidence="6">
    <name type="scientific">Rhipicephalus microplus</name>
    <name type="common">Cattle tick</name>
    <name type="synonym">Boophilus microplus</name>
    <dbReference type="NCBI Taxonomy" id="6941"/>
    <lineage>
        <taxon>Eukaryota</taxon>
        <taxon>Metazoa</taxon>
        <taxon>Ecdysozoa</taxon>
        <taxon>Arthropoda</taxon>
        <taxon>Chelicerata</taxon>
        <taxon>Arachnida</taxon>
        <taxon>Acari</taxon>
        <taxon>Parasitiformes</taxon>
        <taxon>Ixodida</taxon>
        <taxon>Ixodoidea</taxon>
        <taxon>Ixodidae</taxon>
        <taxon>Rhipicephalinae</taxon>
        <taxon>Rhipicephalus</taxon>
        <taxon>Boophilus</taxon>
    </lineage>
</organism>
<dbReference type="InterPro" id="IPR002018">
    <property type="entry name" value="CarbesteraseB"/>
</dbReference>
<dbReference type="InterPro" id="IPR029058">
    <property type="entry name" value="AB_hydrolase_fold"/>
</dbReference>
<dbReference type="GO" id="GO:0005615">
    <property type="term" value="C:extracellular space"/>
    <property type="evidence" value="ECO:0007669"/>
    <property type="project" value="TreeGrafter"/>
</dbReference>
<keyword evidence="4" id="KW-0325">Glycoprotein</keyword>
<dbReference type="GO" id="GO:0006581">
    <property type="term" value="P:acetylcholine catabolic process"/>
    <property type="evidence" value="ECO:0007669"/>
    <property type="project" value="TreeGrafter"/>
</dbReference>
<reference evidence="6" key="1">
    <citation type="journal article" date="2000" name="J. Insect Physiol.">
        <title>Molecular and biochemical survey of acaricide resistance mechanisms in larvae from Mexican strains of the southern cattle tick, Boophilus microplus.</title>
        <authorList>
            <person name="Jamroz R.C."/>
            <person name="Guerrero F.D."/>
            <person name="Pruett J.H."/>
            <person name="Oehler D.D."/>
            <person name="Miller R.J."/>
        </authorList>
    </citation>
    <scope>NUCLEOTIDE SEQUENCE</scope>
    <source>
        <strain evidence="6">Gonzalez</strain>
    </source>
</reference>
<comment type="similarity">
    <text evidence="1">Belongs to the type-B carboxylesterase/lipase family.</text>
</comment>
<proteinExistence type="evidence at transcript level"/>
<evidence type="ECO:0000256" key="4">
    <source>
        <dbReference type="ARBA" id="ARBA00023180"/>
    </source>
</evidence>
<feature type="domain" description="Carboxylesterase type B" evidence="5">
    <location>
        <begin position="1"/>
        <end position="119"/>
    </location>
</feature>
<keyword evidence="2" id="KW-0719">Serine esterase</keyword>
<sequence>PLGERRFRPPEALQSWDGVIDATNRKIGCAQTLFNEILVNGVELTEDCLHLNIWTPTERSQVPVPVLVSFHGGGFSYGSANTEVFSGAALAAKTGLVVVAPNYRLDILGFLDANSTEAP</sequence>
<dbReference type="GO" id="GO:0003990">
    <property type="term" value="F:acetylcholinesterase activity"/>
    <property type="evidence" value="ECO:0007669"/>
    <property type="project" value="TreeGrafter"/>
</dbReference>
<evidence type="ECO:0000259" key="5">
    <source>
        <dbReference type="Pfam" id="PF00135"/>
    </source>
</evidence>
<feature type="non-terminal residue" evidence="6">
    <location>
        <position position="1"/>
    </location>
</feature>
<evidence type="ECO:0000313" key="6">
    <source>
        <dbReference type="EMBL" id="AAD28573.1"/>
    </source>
</evidence>
<dbReference type="GO" id="GO:0005886">
    <property type="term" value="C:plasma membrane"/>
    <property type="evidence" value="ECO:0007669"/>
    <property type="project" value="TreeGrafter"/>
</dbReference>
<dbReference type="PANTHER" id="PTHR43918">
    <property type="entry name" value="ACETYLCHOLINESTERASE"/>
    <property type="match status" value="1"/>
</dbReference>
<dbReference type="Pfam" id="PF00135">
    <property type="entry name" value="COesterase"/>
    <property type="match status" value="1"/>
</dbReference>
<accession>Q9XYR3</accession>
<dbReference type="SUPFAM" id="SSF53474">
    <property type="entry name" value="alpha/beta-Hydrolases"/>
    <property type="match status" value="1"/>
</dbReference>
<dbReference type="EMBL" id="AF120316">
    <property type="protein sequence ID" value="AAD28573.1"/>
    <property type="molecule type" value="mRNA"/>
</dbReference>